<protein>
    <recommendedName>
        <fullName evidence="2">DUF7330 domain-containing protein</fullName>
    </recommendedName>
</protein>
<dbReference type="EMBL" id="JBBXJM010000005">
    <property type="protein sequence ID" value="KAL1406798.1"/>
    <property type="molecule type" value="Genomic_DNA"/>
</dbReference>
<dbReference type="Proteomes" id="UP001565368">
    <property type="component" value="Unassembled WGS sequence"/>
</dbReference>
<name>A0ABR3PWK5_9TREE</name>
<feature type="compositionally biased region" description="Polar residues" evidence="1">
    <location>
        <begin position="57"/>
        <end position="73"/>
    </location>
</feature>
<dbReference type="Pfam" id="PF24016">
    <property type="entry name" value="DUF7330"/>
    <property type="match status" value="1"/>
</dbReference>
<evidence type="ECO:0000256" key="1">
    <source>
        <dbReference type="SAM" id="MobiDB-lite"/>
    </source>
</evidence>
<feature type="domain" description="DUF7330" evidence="2">
    <location>
        <begin position="110"/>
        <end position="208"/>
    </location>
</feature>
<reference evidence="3 4" key="1">
    <citation type="submission" date="2023-08" db="EMBL/GenBank/DDBJ databases">
        <title>Annotated Genome Sequence of Vanrija albida AlHP1.</title>
        <authorList>
            <person name="Herzog R."/>
        </authorList>
    </citation>
    <scope>NUCLEOTIDE SEQUENCE [LARGE SCALE GENOMIC DNA]</scope>
    <source>
        <strain evidence="3 4">AlHP1</strain>
    </source>
</reference>
<proteinExistence type="predicted"/>
<dbReference type="GeneID" id="95987247"/>
<evidence type="ECO:0000313" key="4">
    <source>
        <dbReference type="Proteomes" id="UP001565368"/>
    </source>
</evidence>
<evidence type="ECO:0000313" key="3">
    <source>
        <dbReference type="EMBL" id="KAL1406798.1"/>
    </source>
</evidence>
<feature type="region of interest" description="Disordered" evidence="1">
    <location>
        <begin position="208"/>
        <end position="229"/>
    </location>
</feature>
<organism evidence="3 4">
    <name type="scientific">Vanrija albida</name>
    <dbReference type="NCBI Taxonomy" id="181172"/>
    <lineage>
        <taxon>Eukaryota</taxon>
        <taxon>Fungi</taxon>
        <taxon>Dikarya</taxon>
        <taxon>Basidiomycota</taxon>
        <taxon>Agaricomycotina</taxon>
        <taxon>Tremellomycetes</taxon>
        <taxon>Trichosporonales</taxon>
        <taxon>Trichosporonaceae</taxon>
        <taxon>Vanrija</taxon>
    </lineage>
</organism>
<gene>
    <name evidence="3" type="ORF">Q8F55_006204</name>
</gene>
<dbReference type="InterPro" id="IPR055754">
    <property type="entry name" value="DUF7330"/>
</dbReference>
<dbReference type="RefSeq" id="XP_069206742.1">
    <property type="nucleotide sequence ID" value="XM_069354671.1"/>
</dbReference>
<comment type="caution">
    <text evidence="3">The sequence shown here is derived from an EMBL/GenBank/DDBJ whole genome shotgun (WGS) entry which is preliminary data.</text>
</comment>
<feature type="region of interest" description="Disordered" evidence="1">
    <location>
        <begin position="246"/>
        <end position="266"/>
    </location>
</feature>
<evidence type="ECO:0000259" key="2">
    <source>
        <dbReference type="Pfam" id="PF24016"/>
    </source>
</evidence>
<keyword evidence="4" id="KW-1185">Reference proteome</keyword>
<sequence>MTSSKGEHTPAPGENQPDREYEVAHAVADEHHDQPHHDDHDHAPPPPTYEDVLSERVGSTTLGERTPPVSTRPTAPEDAQRAVAPLTLHHLNESIKGAYAVDIGENKAGPDVHLKSTNGALRVSVFLRGSVPRPAEVVLETTNGGVKALVDREPGQAVHFKATSTNGSVTVTLPRDFDGVVSLRSTNGAKNLADEIKAKSVIVPNEGGDSKTISYRVRPDPEDVGDGASTAWHTAASTASTAAASTLKGDDKDEAHAHGPDRADIRTTNGGVRVVYYDPEAHEEESKGCVIA</sequence>
<feature type="compositionally biased region" description="Basic and acidic residues" evidence="1">
    <location>
        <begin position="16"/>
        <end position="43"/>
    </location>
</feature>
<feature type="compositionally biased region" description="Basic and acidic residues" evidence="1">
    <location>
        <begin position="248"/>
        <end position="265"/>
    </location>
</feature>
<accession>A0ABR3PWK5</accession>
<feature type="region of interest" description="Disordered" evidence="1">
    <location>
        <begin position="1"/>
        <end position="78"/>
    </location>
</feature>